<dbReference type="OrthoDB" id="9770043at2"/>
<dbReference type="GO" id="GO:0020037">
    <property type="term" value="F:heme binding"/>
    <property type="evidence" value="ECO:0007669"/>
    <property type="project" value="InterPro"/>
</dbReference>
<organism evidence="6 7">
    <name type="scientific">Runella rosea</name>
    <dbReference type="NCBI Taxonomy" id="2259595"/>
    <lineage>
        <taxon>Bacteria</taxon>
        <taxon>Pseudomonadati</taxon>
        <taxon>Bacteroidota</taxon>
        <taxon>Cytophagia</taxon>
        <taxon>Cytophagales</taxon>
        <taxon>Spirosomataceae</taxon>
        <taxon>Runella</taxon>
    </lineage>
</organism>
<dbReference type="PROSITE" id="PS51007">
    <property type="entry name" value="CYTC"/>
    <property type="match status" value="1"/>
</dbReference>
<dbReference type="PANTHER" id="PTHR19328">
    <property type="entry name" value="HEDGEHOG-INTERACTING PROTEIN"/>
    <property type="match status" value="1"/>
</dbReference>
<dbReference type="Pfam" id="PF00034">
    <property type="entry name" value="Cytochrom_C"/>
    <property type="match status" value="1"/>
</dbReference>
<dbReference type="SUPFAM" id="SSF50952">
    <property type="entry name" value="Soluble quinoprotein glucose dehydrogenase"/>
    <property type="match status" value="1"/>
</dbReference>
<dbReference type="InterPro" id="IPR012938">
    <property type="entry name" value="Glc/Sorbosone_DH"/>
</dbReference>
<dbReference type="Proteomes" id="UP000251993">
    <property type="component" value="Plasmid unnamed6"/>
</dbReference>
<dbReference type="Gene3D" id="1.10.760.10">
    <property type="entry name" value="Cytochrome c-like domain"/>
    <property type="match status" value="1"/>
</dbReference>
<name>A0A344TTR6_9BACT</name>
<dbReference type="Pfam" id="PF07995">
    <property type="entry name" value="GSDH"/>
    <property type="match status" value="1"/>
</dbReference>
<keyword evidence="6" id="KW-0614">Plasmid</keyword>
<evidence type="ECO:0000256" key="1">
    <source>
        <dbReference type="ARBA" id="ARBA00022617"/>
    </source>
</evidence>
<keyword evidence="3 4" id="KW-0408">Iron</keyword>
<geneLocation type="plasmid" evidence="6 7">
    <name>unnamed6</name>
</geneLocation>
<dbReference type="GO" id="GO:0009055">
    <property type="term" value="F:electron transfer activity"/>
    <property type="evidence" value="ECO:0007669"/>
    <property type="project" value="InterPro"/>
</dbReference>
<evidence type="ECO:0000256" key="3">
    <source>
        <dbReference type="ARBA" id="ARBA00023004"/>
    </source>
</evidence>
<dbReference type="Gene3D" id="2.120.10.30">
    <property type="entry name" value="TolB, C-terminal domain"/>
    <property type="match status" value="1"/>
</dbReference>
<dbReference type="InterPro" id="IPR009056">
    <property type="entry name" value="Cyt_c-like_dom"/>
</dbReference>
<accession>A0A344TTR6</accession>
<evidence type="ECO:0000313" key="6">
    <source>
        <dbReference type="EMBL" id="AXE22037.1"/>
    </source>
</evidence>
<dbReference type="PANTHER" id="PTHR19328:SF13">
    <property type="entry name" value="HIPL1 PROTEIN"/>
    <property type="match status" value="1"/>
</dbReference>
<dbReference type="InterPro" id="IPR011042">
    <property type="entry name" value="6-blade_b-propeller_TolB-like"/>
</dbReference>
<evidence type="ECO:0000256" key="4">
    <source>
        <dbReference type="PROSITE-ProRule" id="PRU00433"/>
    </source>
</evidence>
<dbReference type="InterPro" id="IPR011041">
    <property type="entry name" value="Quinoprot_gluc/sorb_DH_b-prop"/>
</dbReference>
<evidence type="ECO:0000256" key="2">
    <source>
        <dbReference type="ARBA" id="ARBA00022723"/>
    </source>
</evidence>
<dbReference type="AlphaFoldDB" id="A0A344TTR6"/>
<gene>
    <name evidence="6" type="ORF">DR864_29505</name>
</gene>
<dbReference type="InterPro" id="IPR036909">
    <property type="entry name" value="Cyt_c-like_dom_sf"/>
</dbReference>
<reference evidence="6 7" key="1">
    <citation type="submission" date="2018-07" db="EMBL/GenBank/DDBJ databases">
        <title>Genome sequencing of Runella.</title>
        <authorList>
            <person name="Baek M.-G."/>
            <person name="Yi H."/>
        </authorList>
    </citation>
    <scope>NUCLEOTIDE SEQUENCE [LARGE SCALE GENOMIC DNA]</scope>
    <source>
        <strain evidence="6 7">HYN0085</strain>
        <plasmid evidence="6 7">unnamed6</plasmid>
    </source>
</reference>
<dbReference type="KEGG" id="run:DR864_29505"/>
<dbReference type="EMBL" id="CP030856">
    <property type="protein sequence ID" value="AXE22037.1"/>
    <property type="molecule type" value="Genomic_DNA"/>
</dbReference>
<evidence type="ECO:0000259" key="5">
    <source>
        <dbReference type="PROSITE" id="PS51007"/>
    </source>
</evidence>
<keyword evidence="1 4" id="KW-0349">Heme</keyword>
<keyword evidence="2 4" id="KW-0479">Metal-binding</keyword>
<keyword evidence="7" id="KW-1185">Reference proteome</keyword>
<proteinExistence type="predicted"/>
<sequence>MKIINPKAFISSVYPTKVLFFISIFSALSGVICYAGENKTTSKTSQKRLVEDEYSTDKKTIAKGQALFENNCSACHNFLQKGIGPELSAVTTVVPSDWLKKFIQNAPEMISSGDARASMLFDEYKQVMPSFTTLPEADIQAIMSFIHSKRKTETATTVSNHFGTPVANPVPKKIEKSGLRLKLDYLATAPQTAAKLPLARINKMLKLPGAKDRLFIVDLRGKLYEMIENQLVEFMDMTKEIPGFIHAPGLATGFGNFAFHPDFYRNGLFYTTHTEKGKAATPDFGYADSIKVTLQWVLREWKMENPNANSFSGKGRELMRVNMVSPIHGVQEITFNPLAKAGSADYGLLYIGVGDGGATENGFAFLCNDKTHVWSSVLRINPLGKNSKNGRYGIPSSNPFIKVKGAVGEVYCRGFRNPNRIIWTPDGKMLITDIGQTQIEEVNIGKPGADYGWPEREGTFVMNARGKMNLVYQLPKNESTTKYTYPVAQYDHDEGNAISGGFVYASNSIPSLKGKYIFGDIVNGRIFYVENNQFRLGKQADIQELELMLEDKLTTLRELTGHAKTDTRLGEGLNGELYIFTKTDGKIYKVSACMVNE</sequence>
<dbReference type="SUPFAM" id="SSF46626">
    <property type="entry name" value="Cytochrome c"/>
    <property type="match status" value="1"/>
</dbReference>
<protein>
    <submittedName>
        <fullName evidence="6">Cytochrome C</fullName>
    </submittedName>
</protein>
<dbReference type="RefSeq" id="WP_114070777.1">
    <property type="nucleotide sequence ID" value="NZ_CP030856.1"/>
</dbReference>
<dbReference type="GO" id="GO:0046872">
    <property type="term" value="F:metal ion binding"/>
    <property type="evidence" value="ECO:0007669"/>
    <property type="project" value="UniProtKB-KW"/>
</dbReference>
<evidence type="ECO:0000313" key="7">
    <source>
        <dbReference type="Proteomes" id="UP000251993"/>
    </source>
</evidence>
<feature type="domain" description="Cytochrome c" evidence="5">
    <location>
        <begin position="59"/>
        <end position="150"/>
    </location>
</feature>